<sequence length="71" mass="8484">MHKINNGINIKIVQHKRKELNFAHRNDKFMGKRPIPTLYNISKMPERLNKSQNDILSRNDDNLSQKEKKKK</sequence>
<evidence type="ECO:0000313" key="2">
    <source>
        <dbReference type="EMBL" id="RGU99777.1"/>
    </source>
</evidence>
<dbReference type="EMBL" id="QRYP01000005">
    <property type="protein sequence ID" value="RGU99777.1"/>
    <property type="molecule type" value="Genomic_DNA"/>
</dbReference>
<proteinExistence type="predicted"/>
<name>A0AA92TTQ8_9BACT</name>
<evidence type="ECO:0000256" key="1">
    <source>
        <dbReference type="SAM" id="MobiDB-lite"/>
    </source>
</evidence>
<dbReference type="AlphaFoldDB" id="A0AA92TTQ8"/>
<dbReference type="Proteomes" id="UP000285236">
    <property type="component" value="Unassembled WGS sequence"/>
</dbReference>
<protein>
    <submittedName>
        <fullName evidence="2">Uncharacterized protein</fullName>
    </submittedName>
</protein>
<organism evidence="2 3">
    <name type="scientific">Segatella copri</name>
    <dbReference type="NCBI Taxonomy" id="165179"/>
    <lineage>
        <taxon>Bacteria</taxon>
        <taxon>Pseudomonadati</taxon>
        <taxon>Bacteroidota</taxon>
        <taxon>Bacteroidia</taxon>
        <taxon>Bacteroidales</taxon>
        <taxon>Prevotellaceae</taxon>
        <taxon>Segatella</taxon>
    </lineage>
</organism>
<comment type="caution">
    <text evidence="2">The sequence shown here is derived from an EMBL/GenBank/DDBJ whole genome shotgun (WGS) entry which is preliminary data.</text>
</comment>
<feature type="region of interest" description="Disordered" evidence="1">
    <location>
        <begin position="42"/>
        <end position="71"/>
    </location>
</feature>
<feature type="compositionally biased region" description="Basic and acidic residues" evidence="1">
    <location>
        <begin position="57"/>
        <end position="71"/>
    </location>
</feature>
<evidence type="ECO:0000313" key="3">
    <source>
        <dbReference type="Proteomes" id="UP000285236"/>
    </source>
</evidence>
<accession>A0AA92TTQ8</accession>
<reference evidence="2 3" key="1">
    <citation type="submission" date="2018-08" db="EMBL/GenBank/DDBJ databases">
        <title>A genome reference for cultivated species of the human gut microbiota.</title>
        <authorList>
            <person name="Zou Y."/>
            <person name="Xue W."/>
            <person name="Luo G."/>
        </authorList>
    </citation>
    <scope>NUCLEOTIDE SEQUENCE [LARGE SCALE GENOMIC DNA]</scope>
    <source>
        <strain evidence="2 3">AF15-25</strain>
    </source>
</reference>
<gene>
    <name evidence="2" type="ORF">DWW35_03335</name>
</gene>